<name>A0A5A8CZ61_CAFRO</name>
<accession>A0A5A8CZ61</accession>
<dbReference type="EMBL" id="HBET01001401">
    <property type="protein sequence ID" value="CAD8556634.1"/>
    <property type="molecule type" value="Transcribed_RNA"/>
</dbReference>
<dbReference type="Proteomes" id="UP000324907">
    <property type="component" value="Unassembled WGS sequence"/>
</dbReference>
<evidence type="ECO:0000313" key="1">
    <source>
        <dbReference type="EMBL" id="CAD8556634.1"/>
    </source>
</evidence>
<dbReference type="EMBL" id="VLTL01000161">
    <property type="protein sequence ID" value="KAA0158009.1"/>
    <property type="molecule type" value="Genomic_DNA"/>
</dbReference>
<evidence type="ECO:0000313" key="3">
    <source>
        <dbReference type="Proteomes" id="UP000324907"/>
    </source>
</evidence>
<protein>
    <recommendedName>
        <fullName evidence="4">Aminotransferase class IV</fullName>
    </recommendedName>
</protein>
<dbReference type="Pfam" id="PF01063">
    <property type="entry name" value="Aminotran_4"/>
    <property type="match status" value="1"/>
</dbReference>
<dbReference type="PANTHER" id="PTHR47703">
    <property type="entry name" value="D-AMINOACID AMINOTRANSFERASE-LIKE PLP-DEPENDENT ENZYMES SUPERFAMILY PROTEIN"/>
    <property type="match status" value="1"/>
</dbReference>
<dbReference type="AlphaFoldDB" id="A0A5A8CZ61"/>
<proteinExistence type="predicted"/>
<gene>
    <name evidence="1" type="ORF">CROE0942_LOCUS968</name>
    <name evidence="2" type="ORF">FNF28_06432</name>
</gene>
<organism evidence="2 3">
    <name type="scientific">Cafeteria roenbergensis</name>
    <name type="common">Marine flagellate</name>
    <dbReference type="NCBI Taxonomy" id="33653"/>
    <lineage>
        <taxon>Eukaryota</taxon>
        <taxon>Sar</taxon>
        <taxon>Stramenopiles</taxon>
        <taxon>Bigyra</taxon>
        <taxon>Opalozoa</taxon>
        <taxon>Bicosoecida</taxon>
        <taxon>Cafeteriaceae</taxon>
        <taxon>Cafeteria</taxon>
    </lineage>
</organism>
<reference evidence="1" key="2">
    <citation type="submission" date="2021-01" db="EMBL/GenBank/DDBJ databases">
        <authorList>
            <person name="Corre E."/>
            <person name="Pelletier E."/>
            <person name="Niang G."/>
            <person name="Scheremetjew M."/>
            <person name="Finn R."/>
            <person name="Kale V."/>
            <person name="Holt S."/>
            <person name="Cochrane G."/>
            <person name="Meng A."/>
            <person name="Brown T."/>
            <person name="Cohen L."/>
        </authorList>
    </citation>
    <scope>NUCLEOTIDE SEQUENCE</scope>
    <source>
        <strain evidence="1">E4-10</strain>
    </source>
</reference>
<dbReference type="PANTHER" id="PTHR47703:SF2">
    <property type="entry name" value="D-AMINOACID AMINOTRANSFERASE-LIKE PLP-DEPENDENT ENZYMES SUPERFAMILY PROTEIN"/>
    <property type="match status" value="1"/>
</dbReference>
<evidence type="ECO:0008006" key="4">
    <source>
        <dbReference type="Google" id="ProtNLM"/>
    </source>
</evidence>
<dbReference type="GO" id="GO:0003824">
    <property type="term" value="F:catalytic activity"/>
    <property type="evidence" value="ECO:0007669"/>
    <property type="project" value="InterPro"/>
</dbReference>
<sequence>MAAGAASGASRAVLFAGGKRVPGFSMGSSAFLKDAPRGAYTTARTAFGATRVFDFEGHVARLAESSRLMQDAAGVSPTAPERAATDPEWVRESILGSLRPALDDWASVSPSRPDGGEGTVAEAKVSVLVAWDAATQADSSRVPALADACGPASPVGLYVHLQELLPPHSPPIRVLVREGPRANAAAKDTRWVADRAGLEALMGPGSGVEEVLMCGAAAAGAEVYEGTQTNFAALQAGTLRTAGSGVLMGTVRRLLLEVCPLQGVGVREEAPLLRELGLWEGAMLSSTSRLAMPVNEVHVPVGLFMGARGAAAAGREAADEVALAAAEAAAAGSGGEIRLSADGATVVRSWPDPLPAAVVGLRDAVLRAFGERCTPVRGT</sequence>
<dbReference type="InterPro" id="IPR043132">
    <property type="entry name" value="BCAT-like_C"/>
</dbReference>
<dbReference type="InterPro" id="IPR036038">
    <property type="entry name" value="Aminotransferase-like"/>
</dbReference>
<dbReference type="InterPro" id="IPR001544">
    <property type="entry name" value="Aminotrans_IV"/>
</dbReference>
<dbReference type="SUPFAM" id="SSF56752">
    <property type="entry name" value="D-aminoacid aminotransferase-like PLP-dependent enzymes"/>
    <property type="match status" value="1"/>
</dbReference>
<evidence type="ECO:0000313" key="2">
    <source>
        <dbReference type="EMBL" id="KAA0158009.1"/>
    </source>
</evidence>
<reference evidence="2 3" key="1">
    <citation type="submission" date="2019-07" db="EMBL/GenBank/DDBJ databases">
        <title>Genomes of Cafeteria roenbergensis.</title>
        <authorList>
            <person name="Fischer M.G."/>
            <person name="Hackl T."/>
            <person name="Roman M."/>
        </authorList>
    </citation>
    <scope>NUCLEOTIDE SEQUENCE [LARGE SCALE GENOMIC DNA]</scope>
    <source>
        <strain evidence="2 3">RCC970-E3</strain>
    </source>
</reference>
<dbReference type="Gene3D" id="3.20.10.10">
    <property type="entry name" value="D-amino Acid Aminotransferase, subunit A, domain 2"/>
    <property type="match status" value="1"/>
</dbReference>